<gene>
    <name evidence="4" type="ORF">HOLleu_44033</name>
</gene>
<keyword evidence="2" id="KW-0479">Metal-binding</keyword>
<feature type="domain" description="DDE Tnp4" evidence="3">
    <location>
        <begin position="3"/>
        <end position="59"/>
    </location>
</feature>
<accession>A0A9Q0Y928</accession>
<proteinExistence type="predicted"/>
<evidence type="ECO:0000256" key="1">
    <source>
        <dbReference type="ARBA" id="ARBA00001968"/>
    </source>
</evidence>
<dbReference type="InterPro" id="IPR027806">
    <property type="entry name" value="HARBI1_dom"/>
</dbReference>
<organism evidence="4 5">
    <name type="scientific">Holothuria leucospilota</name>
    <name type="common">Black long sea cucumber</name>
    <name type="synonym">Mertensiothuria leucospilota</name>
    <dbReference type="NCBI Taxonomy" id="206669"/>
    <lineage>
        <taxon>Eukaryota</taxon>
        <taxon>Metazoa</taxon>
        <taxon>Echinodermata</taxon>
        <taxon>Eleutherozoa</taxon>
        <taxon>Echinozoa</taxon>
        <taxon>Holothuroidea</taxon>
        <taxon>Aspidochirotacea</taxon>
        <taxon>Aspidochirotida</taxon>
        <taxon>Holothuriidae</taxon>
        <taxon>Holothuria</taxon>
    </lineage>
</organism>
<evidence type="ECO:0000259" key="3">
    <source>
        <dbReference type="Pfam" id="PF13359"/>
    </source>
</evidence>
<comment type="cofactor">
    <cofactor evidence="1">
        <name>a divalent metal cation</name>
        <dbReference type="ChEBI" id="CHEBI:60240"/>
    </cofactor>
</comment>
<dbReference type="Pfam" id="PF13359">
    <property type="entry name" value="DDE_Tnp_4"/>
    <property type="match status" value="1"/>
</dbReference>
<reference evidence="4" key="1">
    <citation type="submission" date="2021-10" db="EMBL/GenBank/DDBJ databases">
        <title>Tropical sea cucumber genome reveals ecological adaptation and Cuvierian tubules defense mechanism.</title>
        <authorList>
            <person name="Chen T."/>
        </authorList>
    </citation>
    <scope>NUCLEOTIDE SEQUENCE</scope>
    <source>
        <strain evidence="4">Nanhai2018</strain>
        <tissue evidence="4">Muscle</tissue>
    </source>
</reference>
<dbReference type="AlphaFoldDB" id="A0A9Q0Y928"/>
<evidence type="ECO:0000313" key="4">
    <source>
        <dbReference type="EMBL" id="KAJ8018142.1"/>
    </source>
</evidence>
<keyword evidence="5" id="KW-1185">Reference proteome</keyword>
<evidence type="ECO:0000256" key="2">
    <source>
        <dbReference type="ARBA" id="ARBA00022723"/>
    </source>
</evidence>
<comment type="caution">
    <text evidence="4">The sequence shown here is derived from an EMBL/GenBank/DDBJ whole genome shotgun (WGS) entry which is preliminary data.</text>
</comment>
<evidence type="ECO:0000313" key="5">
    <source>
        <dbReference type="Proteomes" id="UP001152320"/>
    </source>
</evidence>
<protein>
    <recommendedName>
        <fullName evidence="3">DDE Tnp4 domain-containing protein</fullName>
    </recommendedName>
</protein>
<sequence length="90" mass="9923">MRKPPESGSFYFNYKKFFSIVLMAVVGADYEFIMVHAGVNGRVSDGGVIAETEFGRLLDDGSLGLPEPAPFTKTMLQLCRTFLLAMTPLL</sequence>
<name>A0A9Q0Y928_HOLLE</name>
<dbReference type="OrthoDB" id="6601814at2759"/>
<dbReference type="GO" id="GO:0046872">
    <property type="term" value="F:metal ion binding"/>
    <property type="evidence" value="ECO:0007669"/>
    <property type="project" value="UniProtKB-KW"/>
</dbReference>
<dbReference type="EMBL" id="JAIZAY010000595">
    <property type="protein sequence ID" value="KAJ8018142.1"/>
    <property type="molecule type" value="Genomic_DNA"/>
</dbReference>
<dbReference type="Proteomes" id="UP001152320">
    <property type="component" value="Unassembled WGS sequence"/>
</dbReference>